<comment type="subcellular location">
    <subcellularLocation>
        <location evidence="5">Cytoplasm</location>
    </subcellularLocation>
    <text evidence="5">Localizes to mid-cell in an FtsZ-dependent manner.</text>
</comment>
<dbReference type="GO" id="GO:0043093">
    <property type="term" value="P:FtsZ-dependent cytokinesis"/>
    <property type="evidence" value="ECO:0007669"/>
    <property type="project" value="UniProtKB-UniRule"/>
</dbReference>
<dbReference type="NCBIfam" id="NF003656">
    <property type="entry name" value="PRK05287.1-4"/>
    <property type="match status" value="1"/>
</dbReference>
<comment type="function">
    <text evidence="5">Cell division factor that enhances FtsZ-ring assembly. Directly interacts with FtsZ and promotes bundling of FtsZ protofilaments, with a reduction in FtsZ GTPase activity.</text>
</comment>
<evidence type="ECO:0000256" key="2">
    <source>
        <dbReference type="ARBA" id="ARBA00022618"/>
    </source>
</evidence>
<evidence type="ECO:0000313" key="6">
    <source>
        <dbReference type="EMBL" id="NYG33353.1"/>
    </source>
</evidence>
<evidence type="ECO:0000256" key="5">
    <source>
        <dbReference type="HAMAP-Rule" id="MF_01092"/>
    </source>
</evidence>
<dbReference type="Gene3D" id="2.60.440.10">
    <property type="entry name" value="YacF-like domains"/>
    <property type="match status" value="1"/>
</dbReference>
<keyword evidence="3 5" id="KW-0717">Septation</keyword>
<keyword evidence="2 5" id="KW-0132">Cell division</keyword>
<proteinExistence type="inferred from homology"/>
<dbReference type="Pfam" id="PF07072">
    <property type="entry name" value="ZapD"/>
    <property type="match status" value="1"/>
</dbReference>
<dbReference type="GO" id="GO:0032153">
    <property type="term" value="C:cell division site"/>
    <property type="evidence" value="ECO:0007669"/>
    <property type="project" value="TreeGrafter"/>
</dbReference>
<evidence type="ECO:0000256" key="3">
    <source>
        <dbReference type="ARBA" id="ARBA00023210"/>
    </source>
</evidence>
<sequence length="253" mass="28669">MALIYYEYPFTEGIRTMLRLERLFTRLAQLVPRDSATDHHYALATLFEIMDVTSRTDFRTDLLQELARQHTLFEGYRGNPSISEGALNLAIDRISSAHRRLQATPPKPEQALASNEWLMSVRSRINIPGGTCEFDLPAYFAWQQESANRRRHDLLRWVGVLDPLAEALEVNLGLLREAGVTQMVPFRSGLFQQNLTGSRPLLLARLQVDPGAHLIPEISGNRVLLAIRLTRADHEGKLRPMTDSMQLPLTLCA</sequence>
<comment type="similarity">
    <text evidence="5">Belongs to the ZapD family.</text>
</comment>
<dbReference type="AlphaFoldDB" id="A0A7Y9R0S1"/>
<dbReference type="Proteomes" id="UP000518288">
    <property type="component" value="Unassembled WGS sequence"/>
</dbReference>
<evidence type="ECO:0000313" key="7">
    <source>
        <dbReference type="Proteomes" id="UP000518288"/>
    </source>
</evidence>
<reference evidence="6 7" key="1">
    <citation type="submission" date="2020-07" db="EMBL/GenBank/DDBJ databases">
        <title>Genomic Encyclopedia of Archaeal and Bacterial Type Strains, Phase II (KMG-II): from individual species to whole genera.</title>
        <authorList>
            <person name="Goeker M."/>
        </authorList>
    </citation>
    <scope>NUCLEOTIDE SEQUENCE [LARGE SCALE GENOMIC DNA]</scope>
    <source>
        <strain evidence="6 7">DSM 21226</strain>
    </source>
</reference>
<evidence type="ECO:0000256" key="4">
    <source>
        <dbReference type="ARBA" id="ARBA00023306"/>
    </source>
</evidence>
<dbReference type="PANTHER" id="PTHR39455">
    <property type="entry name" value="CELL DIVISION PROTEIN ZAPD"/>
    <property type="match status" value="1"/>
</dbReference>
<comment type="caution">
    <text evidence="6">The sequence shown here is derived from an EMBL/GenBank/DDBJ whole genome shotgun (WGS) entry which is preliminary data.</text>
</comment>
<dbReference type="GO" id="GO:0000917">
    <property type="term" value="P:division septum assembly"/>
    <property type="evidence" value="ECO:0007669"/>
    <property type="project" value="UniProtKB-KW"/>
</dbReference>
<keyword evidence="1 5" id="KW-0963">Cytoplasm</keyword>
<dbReference type="SUPFAM" id="SSF160950">
    <property type="entry name" value="YacF-like"/>
    <property type="match status" value="1"/>
</dbReference>
<dbReference type="GO" id="GO:0005737">
    <property type="term" value="C:cytoplasm"/>
    <property type="evidence" value="ECO:0007669"/>
    <property type="project" value="UniProtKB-SubCell"/>
</dbReference>
<dbReference type="PANTHER" id="PTHR39455:SF1">
    <property type="entry name" value="CELL DIVISION PROTEIN ZAPD"/>
    <property type="match status" value="1"/>
</dbReference>
<dbReference type="InterPro" id="IPR009777">
    <property type="entry name" value="ZapD"/>
</dbReference>
<evidence type="ECO:0000256" key="1">
    <source>
        <dbReference type="ARBA" id="ARBA00022490"/>
    </source>
</evidence>
<dbReference type="InterPro" id="IPR036268">
    <property type="entry name" value="ZapD_sf"/>
</dbReference>
<dbReference type="InterPro" id="IPR027462">
    <property type="entry name" value="ZapD_C"/>
</dbReference>
<keyword evidence="7" id="KW-1185">Reference proteome</keyword>
<dbReference type="HAMAP" id="MF_01092">
    <property type="entry name" value="ZapD"/>
    <property type="match status" value="1"/>
</dbReference>
<name>A0A7Y9R0S1_9BURK</name>
<protein>
    <recommendedName>
        <fullName evidence="5">Cell division protein ZapD</fullName>
    </recommendedName>
    <alternativeName>
        <fullName evidence="5">Z ring-associated protein D</fullName>
    </alternativeName>
</protein>
<gene>
    <name evidence="5" type="primary">zapD</name>
    <name evidence="6" type="ORF">BDD16_002339</name>
</gene>
<dbReference type="Gene3D" id="1.10.3900.10">
    <property type="entry name" value="YacF-like"/>
    <property type="match status" value="1"/>
</dbReference>
<accession>A0A7Y9R0S1</accession>
<keyword evidence="4 5" id="KW-0131">Cell cycle</keyword>
<comment type="subunit">
    <text evidence="5">Interacts with FtsZ.</text>
</comment>
<dbReference type="EMBL" id="JACCFH010000001">
    <property type="protein sequence ID" value="NYG33353.1"/>
    <property type="molecule type" value="Genomic_DNA"/>
</dbReference>
<organism evidence="6 7">
    <name type="scientific">Sphaerotilus montanus</name>
    <dbReference type="NCBI Taxonomy" id="522889"/>
    <lineage>
        <taxon>Bacteria</taxon>
        <taxon>Pseudomonadati</taxon>
        <taxon>Pseudomonadota</taxon>
        <taxon>Betaproteobacteria</taxon>
        <taxon>Burkholderiales</taxon>
        <taxon>Sphaerotilaceae</taxon>
        <taxon>Sphaerotilus</taxon>
    </lineage>
</organism>